<dbReference type="Pfam" id="PF00072">
    <property type="entry name" value="Response_reg"/>
    <property type="match status" value="1"/>
</dbReference>
<dbReference type="PANTHER" id="PTHR48111:SF22">
    <property type="entry name" value="REGULATOR OF RPOS"/>
    <property type="match status" value="1"/>
</dbReference>
<dbReference type="SMART" id="SM00448">
    <property type="entry name" value="REC"/>
    <property type="match status" value="1"/>
</dbReference>
<evidence type="ECO:0000256" key="5">
    <source>
        <dbReference type="ARBA" id="ARBA00023163"/>
    </source>
</evidence>
<proteinExistence type="predicted"/>
<protein>
    <submittedName>
        <fullName evidence="10">Response regulator transcription factor</fullName>
    </submittedName>
</protein>
<dbReference type="InterPro" id="IPR039420">
    <property type="entry name" value="WalR-like"/>
</dbReference>
<evidence type="ECO:0000256" key="7">
    <source>
        <dbReference type="PROSITE-ProRule" id="PRU01091"/>
    </source>
</evidence>
<dbReference type="Pfam" id="PF00486">
    <property type="entry name" value="Trans_reg_C"/>
    <property type="match status" value="1"/>
</dbReference>
<name>A0A563DGL6_9FLAO</name>
<keyword evidence="2" id="KW-0902">Two-component regulatory system</keyword>
<dbReference type="GO" id="GO:0006355">
    <property type="term" value="P:regulation of DNA-templated transcription"/>
    <property type="evidence" value="ECO:0007669"/>
    <property type="project" value="InterPro"/>
</dbReference>
<keyword evidence="11" id="KW-1185">Reference proteome</keyword>
<gene>
    <name evidence="10" type="ORF">ETU09_02985</name>
</gene>
<accession>A0A563DGL6</accession>
<dbReference type="InterPro" id="IPR001789">
    <property type="entry name" value="Sig_transdc_resp-reg_receiver"/>
</dbReference>
<evidence type="ECO:0000256" key="4">
    <source>
        <dbReference type="ARBA" id="ARBA00023125"/>
    </source>
</evidence>
<dbReference type="Proteomes" id="UP000319499">
    <property type="component" value="Unassembled WGS sequence"/>
</dbReference>
<reference evidence="10 11" key="1">
    <citation type="submission" date="2019-02" db="EMBL/GenBank/DDBJ databases">
        <title>Apibacter muscae sp. nov.: a novel member of the house fly microbiota.</title>
        <authorList>
            <person name="Park R."/>
        </authorList>
    </citation>
    <scope>NUCLEOTIDE SEQUENCE [LARGE SCALE GENOMIC DNA]</scope>
    <source>
        <strain evidence="10 11">AL1</strain>
    </source>
</reference>
<comment type="caution">
    <text evidence="10">The sequence shown here is derived from an EMBL/GenBank/DDBJ whole genome shotgun (WGS) entry which is preliminary data.</text>
</comment>
<evidence type="ECO:0000313" key="10">
    <source>
        <dbReference type="EMBL" id="TWP29426.1"/>
    </source>
</evidence>
<dbReference type="Gene3D" id="6.10.250.690">
    <property type="match status" value="1"/>
</dbReference>
<evidence type="ECO:0000256" key="2">
    <source>
        <dbReference type="ARBA" id="ARBA00023012"/>
    </source>
</evidence>
<feature type="modified residue" description="4-aspartylphosphate" evidence="6">
    <location>
        <position position="51"/>
    </location>
</feature>
<dbReference type="SUPFAM" id="SSF52172">
    <property type="entry name" value="CheY-like"/>
    <property type="match status" value="1"/>
</dbReference>
<keyword evidence="5" id="KW-0804">Transcription</keyword>
<dbReference type="Gene3D" id="3.40.50.2300">
    <property type="match status" value="1"/>
</dbReference>
<keyword evidence="4 7" id="KW-0238">DNA-binding</keyword>
<dbReference type="Gene3D" id="1.10.10.10">
    <property type="entry name" value="Winged helix-like DNA-binding domain superfamily/Winged helix DNA-binding domain"/>
    <property type="match status" value="1"/>
</dbReference>
<dbReference type="PROSITE" id="PS51755">
    <property type="entry name" value="OMPR_PHOB"/>
    <property type="match status" value="1"/>
</dbReference>
<dbReference type="AlphaFoldDB" id="A0A563DGL6"/>
<evidence type="ECO:0000256" key="3">
    <source>
        <dbReference type="ARBA" id="ARBA00023015"/>
    </source>
</evidence>
<dbReference type="GO" id="GO:0032993">
    <property type="term" value="C:protein-DNA complex"/>
    <property type="evidence" value="ECO:0007669"/>
    <property type="project" value="TreeGrafter"/>
</dbReference>
<keyword evidence="3" id="KW-0805">Transcription regulation</keyword>
<dbReference type="PROSITE" id="PS50110">
    <property type="entry name" value="RESPONSE_REGULATORY"/>
    <property type="match status" value="1"/>
</dbReference>
<feature type="domain" description="Response regulatory" evidence="8">
    <location>
        <begin position="2"/>
        <end position="117"/>
    </location>
</feature>
<dbReference type="InterPro" id="IPR036388">
    <property type="entry name" value="WH-like_DNA-bd_sf"/>
</dbReference>
<sequence>MKLLVIEDELDLQESIELTLSAEGFSIETASDFPTAEEKIFLYDYECIIVDLTLPGNGSGLDLIKKLKEKESNSGIIIISARDSLDDKLKGLDIGADDYLTKPFHLSELSARIKSIIRRRGLMGLNEYVFHEITIILEGRKAIVNGNELVLTKKEYDLLLYFIMNKNRILSKEMIVEHLWGDEVSTMADSLDFVYTHIKNLRKKLIDKGCKDYVKTVYGIGYKFSEA</sequence>
<feature type="domain" description="OmpR/PhoB-type" evidence="9">
    <location>
        <begin position="125"/>
        <end position="226"/>
    </location>
</feature>
<dbReference type="GO" id="GO:0005829">
    <property type="term" value="C:cytosol"/>
    <property type="evidence" value="ECO:0007669"/>
    <property type="project" value="TreeGrafter"/>
</dbReference>
<keyword evidence="1 6" id="KW-0597">Phosphoprotein</keyword>
<dbReference type="InterPro" id="IPR001867">
    <property type="entry name" value="OmpR/PhoB-type_DNA-bd"/>
</dbReference>
<dbReference type="EMBL" id="SELH01000014">
    <property type="protein sequence ID" value="TWP29426.1"/>
    <property type="molecule type" value="Genomic_DNA"/>
</dbReference>
<dbReference type="CDD" id="cd00383">
    <property type="entry name" value="trans_reg_C"/>
    <property type="match status" value="1"/>
</dbReference>
<organism evidence="10 11">
    <name type="scientific">Apibacter muscae</name>
    <dbReference type="NCBI Taxonomy" id="2509004"/>
    <lineage>
        <taxon>Bacteria</taxon>
        <taxon>Pseudomonadati</taxon>
        <taxon>Bacteroidota</taxon>
        <taxon>Flavobacteriia</taxon>
        <taxon>Flavobacteriales</taxon>
        <taxon>Weeksellaceae</taxon>
        <taxon>Apibacter</taxon>
    </lineage>
</organism>
<evidence type="ECO:0000256" key="6">
    <source>
        <dbReference type="PROSITE-ProRule" id="PRU00169"/>
    </source>
</evidence>
<evidence type="ECO:0000313" key="11">
    <source>
        <dbReference type="Proteomes" id="UP000319499"/>
    </source>
</evidence>
<evidence type="ECO:0000256" key="1">
    <source>
        <dbReference type="ARBA" id="ARBA00022553"/>
    </source>
</evidence>
<dbReference type="InterPro" id="IPR011006">
    <property type="entry name" value="CheY-like_superfamily"/>
</dbReference>
<evidence type="ECO:0000259" key="9">
    <source>
        <dbReference type="PROSITE" id="PS51755"/>
    </source>
</evidence>
<dbReference type="SMART" id="SM00862">
    <property type="entry name" value="Trans_reg_C"/>
    <property type="match status" value="1"/>
</dbReference>
<dbReference type="GO" id="GO:0000976">
    <property type="term" value="F:transcription cis-regulatory region binding"/>
    <property type="evidence" value="ECO:0007669"/>
    <property type="project" value="TreeGrafter"/>
</dbReference>
<evidence type="ECO:0000259" key="8">
    <source>
        <dbReference type="PROSITE" id="PS50110"/>
    </source>
</evidence>
<dbReference type="GO" id="GO:0000156">
    <property type="term" value="F:phosphorelay response regulator activity"/>
    <property type="evidence" value="ECO:0007669"/>
    <property type="project" value="TreeGrafter"/>
</dbReference>
<feature type="DNA-binding region" description="OmpR/PhoB-type" evidence="7">
    <location>
        <begin position="125"/>
        <end position="226"/>
    </location>
</feature>
<dbReference type="OrthoDB" id="9790442at2"/>
<dbReference type="PANTHER" id="PTHR48111">
    <property type="entry name" value="REGULATOR OF RPOS"/>
    <property type="match status" value="1"/>
</dbReference>
<dbReference type="RefSeq" id="WP_146291814.1">
    <property type="nucleotide sequence ID" value="NZ_SELH01000014.1"/>
</dbReference>